<accession>A0A6J4RQ75</accession>
<reference evidence="2" key="1">
    <citation type="submission" date="2020-02" db="EMBL/GenBank/DDBJ databases">
        <authorList>
            <person name="Meier V. D."/>
        </authorList>
    </citation>
    <scope>NUCLEOTIDE SEQUENCE</scope>
    <source>
        <strain evidence="2">AVDCRST_MAG13</strain>
    </source>
</reference>
<feature type="non-terminal residue" evidence="2">
    <location>
        <position position="25"/>
    </location>
</feature>
<feature type="non-terminal residue" evidence="2">
    <location>
        <position position="1"/>
    </location>
</feature>
<sequence>RQHGGGHRALRRGPRAGPHRARGLL</sequence>
<organism evidence="2">
    <name type="scientific">uncultured Solirubrobacteraceae bacterium</name>
    <dbReference type="NCBI Taxonomy" id="1162706"/>
    <lineage>
        <taxon>Bacteria</taxon>
        <taxon>Bacillati</taxon>
        <taxon>Actinomycetota</taxon>
        <taxon>Thermoleophilia</taxon>
        <taxon>Solirubrobacterales</taxon>
        <taxon>Solirubrobacteraceae</taxon>
        <taxon>environmental samples</taxon>
    </lineage>
</organism>
<protein>
    <submittedName>
        <fullName evidence="2">Uncharacterized protein</fullName>
    </submittedName>
</protein>
<name>A0A6J4RQ75_9ACTN</name>
<proteinExistence type="predicted"/>
<evidence type="ECO:0000313" key="2">
    <source>
        <dbReference type="EMBL" id="CAA9476479.1"/>
    </source>
</evidence>
<dbReference type="AlphaFoldDB" id="A0A6J4RQ75"/>
<dbReference type="EMBL" id="CADCVO010000129">
    <property type="protein sequence ID" value="CAA9476479.1"/>
    <property type="molecule type" value="Genomic_DNA"/>
</dbReference>
<gene>
    <name evidence="2" type="ORF">AVDCRST_MAG13-859</name>
</gene>
<evidence type="ECO:0000256" key="1">
    <source>
        <dbReference type="SAM" id="MobiDB-lite"/>
    </source>
</evidence>
<feature type="region of interest" description="Disordered" evidence="1">
    <location>
        <begin position="1"/>
        <end position="25"/>
    </location>
</feature>